<name>A0A4R8R2Y0_9MYCO</name>
<dbReference type="PANTHER" id="PTHR33428:SF14">
    <property type="entry name" value="CARBOXYLESTERASE TYPE B DOMAIN-CONTAINING PROTEIN"/>
    <property type="match status" value="1"/>
</dbReference>
<dbReference type="Proteomes" id="UP000295165">
    <property type="component" value="Unassembled WGS sequence"/>
</dbReference>
<protein>
    <submittedName>
        <fullName evidence="1">Alpha/beta hydrolase family protein</fullName>
    </submittedName>
</protein>
<gene>
    <name evidence="1" type="ORF">CCUG63697_02011</name>
</gene>
<keyword evidence="1" id="KW-0378">Hydrolase</keyword>
<evidence type="ECO:0000313" key="2">
    <source>
        <dbReference type="Proteomes" id="UP000295165"/>
    </source>
</evidence>
<dbReference type="AlphaFoldDB" id="A0A4R8R2Y0"/>
<dbReference type="EMBL" id="PECC01000027">
    <property type="protein sequence ID" value="TDZ50506.1"/>
    <property type="molecule type" value="Genomic_DNA"/>
</dbReference>
<comment type="caution">
    <text evidence="1">The sequence shown here is derived from an EMBL/GenBank/DDBJ whole genome shotgun (WGS) entry which is preliminary data.</text>
</comment>
<evidence type="ECO:0000313" key="1">
    <source>
        <dbReference type="EMBL" id="TDZ50506.1"/>
    </source>
</evidence>
<sequence>MQWLSVFAQAAHPMASTRTLFKALTRRGPHKVLRGDLAFAGVTGVVYTPDSGFNLPAVAFGHDWLTGTDKYRGTLEHLASWGIVAAAPDTEKGLIPSHLNLAADLATTLEIVTRVRLGDGKISVHPTKLALAGHGLGASAAVFAATRTPALVDKKNRPVGAKAVVTLFPSATQPPVENSAAGLTVPGLVVTSTEDAQSLRSNAVALAHAWPGGELRCIAKAKSGGLPEHSWVRRFVGLGGSHRATQRNTRALLTGYLLFQLTGDKRYRDFADTAAELPNTSLPAAAELEISDLDRMQSLLK</sequence>
<dbReference type="SUPFAM" id="SSF53474">
    <property type="entry name" value="alpha/beta-Hydrolases"/>
    <property type="match status" value="1"/>
</dbReference>
<accession>A0A4R8R2Y0</accession>
<proteinExistence type="predicted"/>
<dbReference type="PANTHER" id="PTHR33428">
    <property type="entry name" value="CHLOROPHYLLASE-2, CHLOROPLASTIC"/>
    <property type="match status" value="1"/>
</dbReference>
<dbReference type="InterPro" id="IPR029058">
    <property type="entry name" value="AB_hydrolase_fold"/>
</dbReference>
<reference evidence="1 2" key="1">
    <citation type="journal article" date="2019" name="Sci. Rep.">
        <title>Extended insight into the Mycobacterium chelonae-abscessus complex through whole genome sequencing of Mycobacterium salmoniphilum outbreak and Mycobacterium salmoniphilum-like strains.</title>
        <authorList>
            <person name="Behra P.R.K."/>
            <person name="Das S."/>
            <person name="Pettersson B.M.F."/>
            <person name="Shirreff L."/>
            <person name="DuCote T."/>
            <person name="Jacobsson K.G."/>
            <person name="Ennis D.G."/>
            <person name="Kirsebom L.A."/>
        </authorList>
    </citation>
    <scope>NUCLEOTIDE SEQUENCE [LARGE SCALE GENOMIC DNA]</scope>
    <source>
        <strain evidence="1 2">CCUG 63697</strain>
    </source>
</reference>
<dbReference type="GO" id="GO:0016787">
    <property type="term" value="F:hydrolase activity"/>
    <property type="evidence" value="ECO:0007669"/>
    <property type="project" value="UniProtKB-KW"/>
</dbReference>
<dbReference type="Gene3D" id="3.40.50.1820">
    <property type="entry name" value="alpha/beta hydrolase"/>
    <property type="match status" value="1"/>
</dbReference>
<keyword evidence="2" id="KW-1185">Reference proteome</keyword>
<organism evidence="1 2">
    <name type="scientific">Mycobacteroides franklinii</name>
    <dbReference type="NCBI Taxonomy" id="948102"/>
    <lineage>
        <taxon>Bacteria</taxon>
        <taxon>Bacillati</taxon>
        <taxon>Actinomycetota</taxon>
        <taxon>Actinomycetes</taxon>
        <taxon>Mycobacteriales</taxon>
        <taxon>Mycobacteriaceae</taxon>
        <taxon>Mycobacteroides</taxon>
    </lineage>
</organism>